<protein>
    <submittedName>
        <fullName evidence="2">Uncharacterized protein</fullName>
    </submittedName>
</protein>
<feature type="region of interest" description="Disordered" evidence="1">
    <location>
        <begin position="66"/>
        <end position="104"/>
    </location>
</feature>
<dbReference type="OrthoDB" id="5989967at2759"/>
<accession>A0A0L0HAH9</accession>
<feature type="region of interest" description="Disordered" evidence="1">
    <location>
        <begin position="451"/>
        <end position="511"/>
    </location>
</feature>
<feature type="compositionally biased region" description="Polar residues" evidence="1">
    <location>
        <begin position="85"/>
        <end position="95"/>
    </location>
</feature>
<reference evidence="2 3" key="1">
    <citation type="submission" date="2009-08" db="EMBL/GenBank/DDBJ databases">
        <title>The Genome Sequence of Spizellomyces punctatus strain DAOM BR117.</title>
        <authorList>
            <consortium name="The Broad Institute Genome Sequencing Platform"/>
            <person name="Russ C."/>
            <person name="Cuomo C."/>
            <person name="Shea T."/>
            <person name="Young S.K."/>
            <person name="Zeng Q."/>
            <person name="Koehrsen M."/>
            <person name="Haas B."/>
            <person name="Borodovsky M."/>
            <person name="Guigo R."/>
            <person name="Alvarado L."/>
            <person name="Berlin A."/>
            <person name="Bochicchio J."/>
            <person name="Borenstein D."/>
            <person name="Chapman S."/>
            <person name="Chen Z."/>
            <person name="Engels R."/>
            <person name="Freedman E."/>
            <person name="Gellesch M."/>
            <person name="Goldberg J."/>
            <person name="Griggs A."/>
            <person name="Gujja S."/>
            <person name="Heiman D."/>
            <person name="Hepburn T."/>
            <person name="Howarth C."/>
            <person name="Jen D."/>
            <person name="Larson L."/>
            <person name="Lewis B."/>
            <person name="Mehta T."/>
            <person name="Park D."/>
            <person name="Pearson M."/>
            <person name="Roberts A."/>
            <person name="Saif S."/>
            <person name="Shenoy N."/>
            <person name="Sisk P."/>
            <person name="Stolte C."/>
            <person name="Sykes S."/>
            <person name="Thomson T."/>
            <person name="Walk T."/>
            <person name="White J."/>
            <person name="Yandava C."/>
            <person name="Burger G."/>
            <person name="Gray M.W."/>
            <person name="Holland P.W.H."/>
            <person name="King N."/>
            <person name="Lang F.B.F."/>
            <person name="Roger A.J."/>
            <person name="Ruiz-Trillo I."/>
            <person name="Lander E."/>
            <person name="Nusbaum C."/>
        </authorList>
    </citation>
    <scope>NUCLEOTIDE SEQUENCE [LARGE SCALE GENOMIC DNA]</scope>
    <source>
        <strain evidence="2 3">DAOM BR117</strain>
    </source>
</reference>
<feature type="compositionally biased region" description="Low complexity" evidence="1">
    <location>
        <begin position="372"/>
        <end position="389"/>
    </location>
</feature>
<dbReference type="STRING" id="645134.A0A0L0HAH9"/>
<dbReference type="InParanoid" id="A0A0L0HAH9"/>
<proteinExistence type="predicted"/>
<name>A0A0L0HAH9_SPIPD</name>
<dbReference type="GeneID" id="27689736"/>
<feature type="compositionally biased region" description="Basic residues" evidence="1">
    <location>
        <begin position="460"/>
        <end position="482"/>
    </location>
</feature>
<dbReference type="RefSeq" id="XP_016606056.1">
    <property type="nucleotide sequence ID" value="XM_016754640.1"/>
</dbReference>
<dbReference type="AlphaFoldDB" id="A0A0L0HAH9"/>
<dbReference type="VEuPathDB" id="FungiDB:SPPG_06435"/>
<feature type="region of interest" description="Disordered" evidence="1">
    <location>
        <begin position="355"/>
        <end position="389"/>
    </location>
</feature>
<evidence type="ECO:0000313" key="2">
    <source>
        <dbReference type="EMBL" id="KNC98016.1"/>
    </source>
</evidence>
<gene>
    <name evidence="2" type="ORF">SPPG_06435</name>
</gene>
<organism evidence="2 3">
    <name type="scientific">Spizellomyces punctatus (strain DAOM BR117)</name>
    <dbReference type="NCBI Taxonomy" id="645134"/>
    <lineage>
        <taxon>Eukaryota</taxon>
        <taxon>Fungi</taxon>
        <taxon>Fungi incertae sedis</taxon>
        <taxon>Chytridiomycota</taxon>
        <taxon>Chytridiomycota incertae sedis</taxon>
        <taxon>Chytridiomycetes</taxon>
        <taxon>Spizellomycetales</taxon>
        <taxon>Spizellomycetaceae</taxon>
        <taxon>Spizellomyces</taxon>
    </lineage>
</organism>
<dbReference type="Proteomes" id="UP000053201">
    <property type="component" value="Unassembled WGS sequence"/>
</dbReference>
<feature type="region of interest" description="Disordered" evidence="1">
    <location>
        <begin position="262"/>
        <end position="303"/>
    </location>
</feature>
<feature type="compositionally biased region" description="Low complexity" evidence="1">
    <location>
        <begin position="204"/>
        <end position="217"/>
    </location>
</feature>
<evidence type="ECO:0000313" key="3">
    <source>
        <dbReference type="Proteomes" id="UP000053201"/>
    </source>
</evidence>
<sequence>MGLGKLLFPAQKRGGDRDINEPVIMVEDGGNRRTNSTYVEKTVPLQLEAAHVDLLEDILSTFDGLMANDMSDGQKDPTPPPRAPQNRSQPKQQHASLKEPPKHGSAYTAHIHKVGARRDSLTTSTLLRSLKKDLSQTNTPGDNIDPDADIRGDYFGRWKGLGGVAAPKVSVKAFLSKCNTRAADAAPRAFNRASKRGPRDVPASYSSDSESDFSGSDSDSDTPVWIAVGGRRGSTLHPGSADGVNAPRGRAARKLAVQYAVSKRSPVTAPNEEPSKPVPPARRSSFFPSPPSSTPASSAGWTLAKPEDGVVPLQAGSGWVVYPHHPSQTVTPPASPHLPTTSLQSTTPLVTVFPGYQPTAGMDPTPATTPGQIDSSQDPQQHQDQHQQQQQLWAMYMQQQQHEQYQQQYYQQYQQYYDQYQHAYDQYYQDQYQQQSYAMYYPVQYYSAVQTPAQPPSQPKPKKKKDKKTKSTRSQSKCRPRKPLQDVPEEKGVAAHGEQPEDNAESDGCSG</sequence>
<evidence type="ECO:0000256" key="1">
    <source>
        <dbReference type="SAM" id="MobiDB-lite"/>
    </source>
</evidence>
<dbReference type="EMBL" id="KQ257461">
    <property type="protein sequence ID" value="KNC98016.1"/>
    <property type="molecule type" value="Genomic_DNA"/>
</dbReference>
<keyword evidence="3" id="KW-1185">Reference proteome</keyword>
<feature type="region of interest" description="Disordered" evidence="1">
    <location>
        <begin position="1"/>
        <end position="20"/>
    </location>
</feature>
<feature type="region of interest" description="Disordered" evidence="1">
    <location>
        <begin position="189"/>
        <end position="247"/>
    </location>
</feature>